<keyword evidence="4" id="KW-0808">Transferase</keyword>
<dbReference type="PANTHER" id="PTHR41523:SF8">
    <property type="entry name" value="ETHYLENE RESPONSE SENSOR PROTEIN"/>
    <property type="match status" value="1"/>
</dbReference>
<sequence>MDHRVKNLFTLTSSIVTLSARSATTSEELAAAVSARLIALAQAHALTIPRTSEAAGRNEQATTLRTLIQTIVAPYGGVDRSQSRVVVTGPDIAIAGGAVTSFALLREFATNAAKYGALSVQEGRVDISCVDDGDHFVLTWNESGGPPVDRQTDGEGFGTLLAKATVRGQLAGAISRDWKPEGLSIRLMVARDNLSVQRSED</sequence>
<comment type="caution">
    <text evidence="9">The sequence shown here is derived from an EMBL/GenBank/DDBJ whole genome shotgun (WGS) entry which is preliminary data.</text>
</comment>
<protein>
    <recommendedName>
        <fullName evidence="2">histidine kinase</fullName>
        <ecNumber evidence="2">2.7.13.3</ecNumber>
    </recommendedName>
</protein>
<proteinExistence type="predicted"/>
<dbReference type="RefSeq" id="WP_106666101.1">
    <property type="nucleotide sequence ID" value="NZ_PGGM01000011.1"/>
</dbReference>
<dbReference type="Gene3D" id="3.30.565.10">
    <property type="entry name" value="Histidine kinase-like ATPase, C-terminal domain"/>
    <property type="match status" value="1"/>
</dbReference>
<organism evidence="9 10">
    <name type="scientific">Phyllobacterium sophorae</name>
    <dbReference type="NCBI Taxonomy" id="1520277"/>
    <lineage>
        <taxon>Bacteria</taxon>
        <taxon>Pseudomonadati</taxon>
        <taxon>Pseudomonadota</taxon>
        <taxon>Alphaproteobacteria</taxon>
        <taxon>Hyphomicrobiales</taxon>
        <taxon>Phyllobacteriaceae</taxon>
        <taxon>Phyllobacterium</taxon>
    </lineage>
</organism>
<evidence type="ECO:0000256" key="1">
    <source>
        <dbReference type="ARBA" id="ARBA00000085"/>
    </source>
</evidence>
<dbReference type="GO" id="GO:0004673">
    <property type="term" value="F:protein histidine kinase activity"/>
    <property type="evidence" value="ECO:0007669"/>
    <property type="project" value="UniProtKB-EC"/>
</dbReference>
<keyword evidence="10" id="KW-1185">Reference proteome</keyword>
<keyword evidence="7" id="KW-0067">ATP-binding</keyword>
<name>A0A2P7B638_9HYPH</name>
<dbReference type="SUPFAM" id="SSF55874">
    <property type="entry name" value="ATPase domain of HSP90 chaperone/DNA topoisomerase II/histidine kinase"/>
    <property type="match status" value="1"/>
</dbReference>
<dbReference type="GO" id="GO:0005524">
    <property type="term" value="F:ATP binding"/>
    <property type="evidence" value="ECO:0007669"/>
    <property type="project" value="UniProtKB-KW"/>
</dbReference>
<dbReference type="Pfam" id="PF07536">
    <property type="entry name" value="HWE_HK"/>
    <property type="match status" value="1"/>
</dbReference>
<dbReference type="PANTHER" id="PTHR41523">
    <property type="entry name" value="TWO-COMPONENT SYSTEM SENSOR PROTEIN"/>
    <property type="match status" value="1"/>
</dbReference>
<dbReference type="OrthoDB" id="7991996at2"/>
<evidence type="ECO:0000256" key="7">
    <source>
        <dbReference type="ARBA" id="ARBA00022840"/>
    </source>
</evidence>
<dbReference type="InterPro" id="IPR036890">
    <property type="entry name" value="HATPase_C_sf"/>
</dbReference>
<gene>
    <name evidence="9" type="ORF">CU103_21680</name>
</gene>
<evidence type="ECO:0000256" key="6">
    <source>
        <dbReference type="ARBA" id="ARBA00022777"/>
    </source>
</evidence>
<evidence type="ECO:0000313" key="9">
    <source>
        <dbReference type="EMBL" id="PSH61928.1"/>
    </source>
</evidence>
<evidence type="ECO:0000259" key="8">
    <source>
        <dbReference type="SMART" id="SM00911"/>
    </source>
</evidence>
<accession>A0A2P7B638</accession>
<reference evidence="10" key="1">
    <citation type="submission" date="2017-11" db="EMBL/GenBank/DDBJ databases">
        <authorList>
            <person name="Kuznetsova I."/>
            <person name="Sazanova A."/>
            <person name="Chirak E."/>
            <person name="Safronova V."/>
            <person name="Willems A."/>
        </authorList>
    </citation>
    <scope>NUCLEOTIDE SEQUENCE [LARGE SCALE GENOMIC DNA]</scope>
    <source>
        <strain evidence="10">CCBAU 03422</strain>
    </source>
</reference>
<evidence type="ECO:0000256" key="5">
    <source>
        <dbReference type="ARBA" id="ARBA00022741"/>
    </source>
</evidence>
<keyword evidence="3" id="KW-0597">Phosphoprotein</keyword>
<dbReference type="AlphaFoldDB" id="A0A2P7B638"/>
<evidence type="ECO:0000256" key="3">
    <source>
        <dbReference type="ARBA" id="ARBA00022553"/>
    </source>
</evidence>
<comment type="catalytic activity">
    <reaction evidence="1">
        <text>ATP + protein L-histidine = ADP + protein N-phospho-L-histidine.</text>
        <dbReference type="EC" id="2.7.13.3"/>
    </reaction>
</comment>
<keyword evidence="5" id="KW-0547">Nucleotide-binding</keyword>
<evidence type="ECO:0000256" key="4">
    <source>
        <dbReference type="ARBA" id="ARBA00022679"/>
    </source>
</evidence>
<keyword evidence="6" id="KW-0418">Kinase</keyword>
<dbReference type="EC" id="2.7.13.3" evidence="2"/>
<dbReference type="SMART" id="SM00911">
    <property type="entry name" value="HWE_HK"/>
    <property type="match status" value="1"/>
</dbReference>
<feature type="domain" description="Signal transduction histidine kinase HWE region" evidence="8">
    <location>
        <begin position="1"/>
        <end position="91"/>
    </location>
</feature>
<evidence type="ECO:0000313" key="10">
    <source>
        <dbReference type="Proteomes" id="UP000241764"/>
    </source>
</evidence>
<dbReference type="Proteomes" id="UP000241764">
    <property type="component" value="Unassembled WGS sequence"/>
</dbReference>
<evidence type="ECO:0000256" key="2">
    <source>
        <dbReference type="ARBA" id="ARBA00012438"/>
    </source>
</evidence>
<dbReference type="EMBL" id="PGGM01000011">
    <property type="protein sequence ID" value="PSH61928.1"/>
    <property type="molecule type" value="Genomic_DNA"/>
</dbReference>
<dbReference type="InterPro" id="IPR011102">
    <property type="entry name" value="Sig_transdc_His_kinase_HWE"/>
</dbReference>